<dbReference type="InterPro" id="IPR045851">
    <property type="entry name" value="AMP-bd_C_sf"/>
</dbReference>
<dbReference type="Pfam" id="PF00501">
    <property type="entry name" value="AMP-binding"/>
    <property type="match status" value="1"/>
</dbReference>
<name>A0AAJ6Z912_PAPXU</name>
<reference evidence="7" key="1">
    <citation type="submission" date="2025-08" db="UniProtKB">
        <authorList>
            <consortium name="RefSeq"/>
        </authorList>
    </citation>
    <scope>IDENTIFICATION</scope>
</reference>
<gene>
    <name evidence="7" type="primary">LOC106117653</name>
</gene>
<dbReference type="PANTHER" id="PTHR24096:SF149">
    <property type="entry name" value="AMP-BINDING DOMAIN-CONTAINING PROTEIN-RELATED"/>
    <property type="match status" value="1"/>
</dbReference>
<evidence type="ECO:0000256" key="4">
    <source>
        <dbReference type="ARBA" id="ARBA00023140"/>
    </source>
</evidence>
<comment type="subcellular location">
    <subcellularLocation>
        <location evidence="1">Peroxisome</location>
    </subcellularLocation>
</comment>
<dbReference type="SUPFAM" id="SSF56801">
    <property type="entry name" value="Acetyl-CoA synthetase-like"/>
    <property type="match status" value="1"/>
</dbReference>
<dbReference type="Pfam" id="PF13193">
    <property type="entry name" value="AMP-binding_C"/>
    <property type="match status" value="1"/>
</dbReference>
<feature type="domain" description="AMP-binding enzyme C-terminal" evidence="6">
    <location>
        <begin position="445"/>
        <end position="521"/>
    </location>
</feature>
<feature type="domain" description="AMP-dependent synthetase/ligase" evidence="5">
    <location>
        <begin position="31"/>
        <end position="389"/>
    </location>
</feature>
<dbReference type="RefSeq" id="XP_013167498.1">
    <property type="nucleotide sequence ID" value="XM_013312044.1"/>
</dbReference>
<dbReference type="GeneID" id="106117653"/>
<evidence type="ECO:0000259" key="6">
    <source>
        <dbReference type="Pfam" id="PF13193"/>
    </source>
</evidence>
<evidence type="ECO:0000313" key="7">
    <source>
        <dbReference type="RefSeq" id="XP_013167498.1"/>
    </source>
</evidence>
<sequence length="537" mass="60335">MVIFPRFIEMTTDQLSAMMTDYPHLGHVFYHSMKNNPNSICQIDAATGVEETRESVLRRSVRLARALRREGLRPGHVAAVGGHNHIDLHIPFYAALMNGHPIVGVDPLFKLDEIKSLFKITQPRIVFCQRDAFDHYKKAADDLALNLKILTFEDGEHSLKHFLEINEDEEPESEFKVADFDLEKTYVFLTSTSGTTGTLKVAAFRHRVVMEKFISFSAFVRGPKVQQMVGLNLSPVQWISGIFNAITMPIMKQTKLQTSRPADIDHIIDIINKYKPNTMLAGPSLITSLTRRKHDVDLNCFNSIIITGEKINPEVSDELRAYLQKNTIVMEAYGMTETLGAVLLPNISGPKGSCGRPMADYTMKLVNPDTGLEIKESFVPGELWVKGLCFTEYLKNPEETRKAFSDDGFLKTGDLMYRDDDDNLYFVERIKMLIKCRNAHIVPTELEELIMQHPGVHHVCVTAVPHAEDGQRPAAFVVRAPYSNVTAKDIKDLVASKLAKHKELTGGVAFVDSLPMTSTGKLARGNMKHLILNVVRE</sequence>
<comment type="similarity">
    <text evidence="2">Belongs to the ATP-dependent AMP-binding enzyme family.</text>
</comment>
<dbReference type="InterPro" id="IPR025110">
    <property type="entry name" value="AMP-bd_C"/>
</dbReference>
<dbReference type="Gene3D" id="3.30.300.30">
    <property type="match status" value="1"/>
</dbReference>
<dbReference type="Gene3D" id="3.40.50.12780">
    <property type="entry name" value="N-terminal domain of ligase-like"/>
    <property type="match status" value="1"/>
</dbReference>
<keyword evidence="3" id="KW-0436">Ligase</keyword>
<protein>
    <submittedName>
        <fullName evidence="7">Luciferin 4-monooxygenase-like isoform X1</fullName>
    </submittedName>
</protein>
<keyword evidence="4" id="KW-0576">Peroxisome</keyword>
<dbReference type="GO" id="GO:0016405">
    <property type="term" value="F:CoA-ligase activity"/>
    <property type="evidence" value="ECO:0007669"/>
    <property type="project" value="TreeGrafter"/>
</dbReference>
<dbReference type="AlphaFoldDB" id="A0AAJ6Z912"/>
<evidence type="ECO:0000256" key="2">
    <source>
        <dbReference type="ARBA" id="ARBA00006432"/>
    </source>
</evidence>
<dbReference type="KEGG" id="pxu:106117653"/>
<proteinExistence type="inferred from homology"/>
<dbReference type="Proteomes" id="UP000694872">
    <property type="component" value="Unplaced"/>
</dbReference>
<dbReference type="PANTHER" id="PTHR24096">
    <property type="entry name" value="LONG-CHAIN-FATTY-ACID--COA LIGASE"/>
    <property type="match status" value="1"/>
</dbReference>
<evidence type="ECO:0000256" key="3">
    <source>
        <dbReference type="ARBA" id="ARBA00022598"/>
    </source>
</evidence>
<organism evidence="7">
    <name type="scientific">Papilio xuthus</name>
    <name type="common">Asian swallowtail butterfly</name>
    <dbReference type="NCBI Taxonomy" id="66420"/>
    <lineage>
        <taxon>Eukaryota</taxon>
        <taxon>Metazoa</taxon>
        <taxon>Ecdysozoa</taxon>
        <taxon>Arthropoda</taxon>
        <taxon>Hexapoda</taxon>
        <taxon>Insecta</taxon>
        <taxon>Pterygota</taxon>
        <taxon>Neoptera</taxon>
        <taxon>Endopterygota</taxon>
        <taxon>Lepidoptera</taxon>
        <taxon>Glossata</taxon>
        <taxon>Ditrysia</taxon>
        <taxon>Papilionoidea</taxon>
        <taxon>Papilionidae</taxon>
        <taxon>Papilioninae</taxon>
        <taxon>Papilio</taxon>
    </lineage>
</organism>
<evidence type="ECO:0000256" key="1">
    <source>
        <dbReference type="ARBA" id="ARBA00004275"/>
    </source>
</evidence>
<dbReference type="InterPro" id="IPR000873">
    <property type="entry name" value="AMP-dep_synth/lig_dom"/>
</dbReference>
<accession>A0AAJ6Z912</accession>
<evidence type="ECO:0000259" key="5">
    <source>
        <dbReference type="Pfam" id="PF00501"/>
    </source>
</evidence>
<dbReference type="GO" id="GO:0005777">
    <property type="term" value="C:peroxisome"/>
    <property type="evidence" value="ECO:0007669"/>
    <property type="project" value="UniProtKB-SubCell"/>
</dbReference>
<dbReference type="InterPro" id="IPR042099">
    <property type="entry name" value="ANL_N_sf"/>
</dbReference>